<evidence type="ECO:0000259" key="13">
    <source>
        <dbReference type="Pfam" id="PF07715"/>
    </source>
</evidence>
<dbReference type="InterPro" id="IPR000531">
    <property type="entry name" value="Beta-barrel_TonB"/>
</dbReference>
<keyword evidence="14" id="KW-0675">Receptor</keyword>
<evidence type="ECO:0000256" key="4">
    <source>
        <dbReference type="ARBA" id="ARBA00022692"/>
    </source>
</evidence>
<evidence type="ECO:0000256" key="1">
    <source>
        <dbReference type="ARBA" id="ARBA00004571"/>
    </source>
</evidence>
<dbReference type="Pfam" id="PF00593">
    <property type="entry name" value="TonB_dep_Rec_b-barrel"/>
    <property type="match status" value="1"/>
</dbReference>
<dbReference type="InterPro" id="IPR012910">
    <property type="entry name" value="Plug_dom"/>
</dbReference>
<keyword evidence="3 8" id="KW-1134">Transmembrane beta strand</keyword>
<proteinExistence type="inferred from homology"/>
<dbReference type="RefSeq" id="WP_386758685.1">
    <property type="nucleotide sequence ID" value="NZ_JBHRXK010000003.1"/>
</dbReference>
<evidence type="ECO:0000313" key="14">
    <source>
        <dbReference type="EMBL" id="MFC3550922.1"/>
    </source>
</evidence>
<comment type="similarity">
    <text evidence="8 9">Belongs to the TonB-dependent receptor family.</text>
</comment>
<feature type="domain" description="TonB-dependent receptor-like beta-barrel" evidence="12">
    <location>
        <begin position="241"/>
        <end position="672"/>
    </location>
</feature>
<sequence>MPPRQILASALLLALAAPLVHADETTDLDRVTVSASTSRIPDSEAALANTITVIDQAQLQQQLALTQDISQVLANLIPSFAPSRQKLTNSGETLRGRKPLYLVDGVPQSTPLRDGGRDGHTIDPAMIERIEVIHGANALQGLGASGGIINIITKHAPRQDGASFQDVSVAGSTALPHESDSTGYRASYLYGTRRDAFDFVGGASYAKEGLYYDGDGNSIAVNDVQGDLMDAQSYNVFAKGGWNIDDSRRLQLTANYYELQGDNDYHAVNGNPVTGQPATSAPGGSEGDGARNRSSSLSLDYTDKSLAGGYLQAQLYWVDFKALYGGSYWGDFWGDGRDPDWFDQSQNVSEKLGGKFSWSRGDLFGLRLRATLGLDLARDTTSQELVRADLNWVPETSYQSWSPFVQAEWWISDSVMLSGGLRYEHGKLEVDDYTTIPANAGGSQFVQGGSPTTSETLPNLGLVWEATDALKLYASYSEGYTVADIGRVLRAINKSGQSVDNLVDLQPVIADNQEIGLDYDNGRWLLHLAVYRSDADLGSRLAFDNATQTYNVVRERTQIKGFEGNVAYQLTDTTRVGLAYAATEGRYDSNGDDRVDSDLPGVNISPDRLTAFWNQTWTPTISTRLQANQAFGRDFDYRGQTLPAEFEGYATVDLQARFQLPLGALNVGIENLFGEQYISYYSQTTPRADTYTAGRGRVLTVGWSHRF</sequence>
<accession>A0ABV7RQC3</accession>
<gene>
    <name evidence="14" type="ORF">ACFOLC_07805</name>
</gene>
<comment type="subcellular location">
    <subcellularLocation>
        <location evidence="1 8">Cell outer membrane</location>
        <topology evidence="1 8">Multi-pass membrane protein</topology>
    </subcellularLocation>
</comment>
<keyword evidence="4 8" id="KW-0812">Transmembrane</keyword>
<dbReference type="CDD" id="cd01347">
    <property type="entry name" value="ligand_gated_channel"/>
    <property type="match status" value="1"/>
</dbReference>
<reference evidence="15" key="1">
    <citation type="journal article" date="2019" name="Int. J. Syst. Evol. Microbiol.">
        <title>The Global Catalogue of Microorganisms (GCM) 10K type strain sequencing project: providing services to taxonomists for standard genome sequencing and annotation.</title>
        <authorList>
            <consortium name="The Broad Institute Genomics Platform"/>
            <consortium name="The Broad Institute Genome Sequencing Center for Infectious Disease"/>
            <person name="Wu L."/>
            <person name="Ma J."/>
        </authorList>
    </citation>
    <scope>NUCLEOTIDE SEQUENCE [LARGE SCALE GENOMIC DNA]</scope>
    <source>
        <strain evidence="15">KCTC 42875</strain>
    </source>
</reference>
<evidence type="ECO:0000256" key="10">
    <source>
        <dbReference type="SAM" id="MobiDB-lite"/>
    </source>
</evidence>
<feature type="chain" id="PRO_5047420613" evidence="11">
    <location>
        <begin position="23"/>
        <end position="707"/>
    </location>
</feature>
<keyword evidence="5 9" id="KW-0798">TonB box</keyword>
<protein>
    <submittedName>
        <fullName evidence="14">TonB-dependent receptor</fullName>
    </submittedName>
</protein>
<evidence type="ECO:0000256" key="8">
    <source>
        <dbReference type="PROSITE-ProRule" id="PRU01360"/>
    </source>
</evidence>
<keyword evidence="7 8" id="KW-0998">Cell outer membrane</keyword>
<dbReference type="InterPro" id="IPR036942">
    <property type="entry name" value="Beta-barrel_TonB_sf"/>
</dbReference>
<feature type="domain" description="TonB-dependent receptor plug" evidence="13">
    <location>
        <begin position="47"/>
        <end position="148"/>
    </location>
</feature>
<keyword evidence="6 8" id="KW-0472">Membrane</keyword>
<evidence type="ECO:0000259" key="12">
    <source>
        <dbReference type="Pfam" id="PF00593"/>
    </source>
</evidence>
<dbReference type="EMBL" id="JBHRXK010000003">
    <property type="protein sequence ID" value="MFC3550922.1"/>
    <property type="molecule type" value="Genomic_DNA"/>
</dbReference>
<dbReference type="InterPro" id="IPR039426">
    <property type="entry name" value="TonB-dep_rcpt-like"/>
</dbReference>
<organism evidence="14 15">
    <name type="scientific">Lysobacter cavernae</name>
    <dbReference type="NCBI Taxonomy" id="1685901"/>
    <lineage>
        <taxon>Bacteria</taxon>
        <taxon>Pseudomonadati</taxon>
        <taxon>Pseudomonadota</taxon>
        <taxon>Gammaproteobacteria</taxon>
        <taxon>Lysobacterales</taxon>
        <taxon>Lysobacteraceae</taxon>
        <taxon>Lysobacter</taxon>
    </lineage>
</organism>
<feature type="signal peptide" evidence="11">
    <location>
        <begin position="1"/>
        <end position="22"/>
    </location>
</feature>
<evidence type="ECO:0000256" key="3">
    <source>
        <dbReference type="ARBA" id="ARBA00022452"/>
    </source>
</evidence>
<name>A0ABV7RQC3_9GAMM</name>
<dbReference type="PROSITE" id="PS52016">
    <property type="entry name" value="TONB_DEPENDENT_REC_3"/>
    <property type="match status" value="1"/>
</dbReference>
<comment type="caution">
    <text evidence="14">The sequence shown here is derived from an EMBL/GenBank/DDBJ whole genome shotgun (WGS) entry which is preliminary data.</text>
</comment>
<evidence type="ECO:0000256" key="9">
    <source>
        <dbReference type="RuleBase" id="RU003357"/>
    </source>
</evidence>
<dbReference type="PANTHER" id="PTHR30069:SF42">
    <property type="entry name" value="FERRIC AEROBACTIN RECEPTOR"/>
    <property type="match status" value="1"/>
</dbReference>
<dbReference type="Gene3D" id="2.170.130.10">
    <property type="entry name" value="TonB-dependent receptor, plug domain"/>
    <property type="match status" value="1"/>
</dbReference>
<evidence type="ECO:0000256" key="2">
    <source>
        <dbReference type="ARBA" id="ARBA00022448"/>
    </source>
</evidence>
<keyword evidence="11" id="KW-0732">Signal</keyword>
<keyword evidence="15" id="KW-1185">Reference proteome</keyword>
<evidence type="ECO:0000313" key="15">
    <source>
        <dbReference type="Proteomes" id="UP001595740"/>
    </source>
</evidence>
<feature type="region of interest" description="Disordered" evidence="10">
    <location>
        <begin position="267"/>
        <end position="295"/>
    </location>
</feature>
<dbReference type="SUPFAM" id="SSF56935">
    <property type="entry name" value="Porins"/>
    <property type="match status" value="1"/>
</dbReference>
<dbReference type="Pfam" id="PF07715">
    <property type="entry name" value="Plug"/>
    <property type="match status" value="1"/>
</dbReference>
<dbReference type="InterPro" id="IPR037066">
    <property type="entry name" value="Plug_dom_sf"/>
</dbReference>
<evidence type="ECO:0000256" key="6">
    <source>
        <dbReference type="ARBA" id="ARBA00023136"/>
    </source>
</evidence>
<dbReference type="PANTHER" id="PTHR30069">
    <property type="entry name" value="TONB-DEPENDENT OUTER MEMBRANE RECEPTOR"/>
    <property type="match status" value="1"/>
</dbReference>
<evidence type="ECO:0000256" key="11">
    <source>
        <dbReference type="SAM" id="SignalP"/>
    </source>
</evidence>
<dbReference type="Proteomes" id="UP001595740">
    <property type="component" value="Unassembled WGS sequence"/>
</dbReference>
<dbReference type="Gene3D" id="2.40.170.20">
    <property type="entry name" value="TonB-dependent receptor, beta-barrel domain"/>
    <property type="match status" value="1"/>
</dbReference>
<keyword evidence="2 8" id="KW-0813">Transport</keyword>
<evidence type="ECO:0000256" key="7">
    <source>
        <dbReference type="ARBA" id="ARBA00023237"/>
    </source>
</evidence>
<evidence type="ECO:0000256" key="5">
    <source>
        <dbReference type="ARBA" id="ARBA00023077"/>
    </source>
</evidence>